<accession>A0A0X3VQQ2</accession>
<gene>
    <name evidence="2" type="ORF">ADL12_01255</name>
</gene>
<reference evidence="3" key="1">
    <citation type="submission" date="2015-10" db="EMBL/GenBank/DDBJ databases">
        <authorList>
            <person name="Ju K.-S."/>
            <person name="Doroghazi J.R."/>
            <person name="Metcalf W.W."/>
        </authorList>
    </citation>
    <scope>NUCLEOTIDE SEQUENCE [LARGE SCALE GENOMIC DNA]</scope>
    <source>
        <strain evidence="3">NRRL 3151</strain>
    </source>
</reference>
<dbReference type="Proteomes" id="UP000053923">
    <property type="component" value="Unassembled WGS sequence"/>
</dbReference>
<dbReference type="SUPFAM" id="SSF54427">
    <property type="entry name" value="NTF2-like"/>
    <property type="match status" value="1"/>
</dbReference>
<name>A0A0X3VQQ2_9ACTN</name>
<dbReference type="Pfam" id="PF12680">
    <property type="entry name" value="SnoaL_2"/>
    <property type="match status" value="1"/>
</dbReference>
<dbReference type="EMBL" id="LLZG01000001">
    <property type="protein sequence ID" value="KUL47093.1"/>
    <property type="molecule type" value="Genomic_DNA"/>
</dbReference>
<protein>
    <submittedName>
        <fullName evidence="2">Polyketide cyclase</fullName>
    </submittedName>
</protein>
<evidence type="ECO:0000313" key="3">
    <source>
        <dbReference type="Proteomes" id="UP000053923"/>
    </source>
</evidence>
<dbReference type="RefSeq" id="WP_062697463.1">
    <property type="nucleotide sequence ID" value="NZ_LLZG01000001.1"/>
</dbReference>
<feature type="domain" description="SnoaL-like" evidence="1">
    <location>
        <begin position="12"/>
        <end position="120"/>
    </location>
</feature>
<keyword evidence="3" id="KW-1185">Reference proteome</keyword>
<evidence type="ECO:0000313" key="2">
    <source>
        <dbReference type="EMBL" id="KUL47093.1"/>
    </source>
</evidence>
<dbReference type="AlphaFoldDB" id="A0A0X3VQQ2"/>
<dbReference type="InterPro" id="IPR037401">
    <property type="entry name" value="SnoaL-like"/>
</dbReference>
<dbReference type="InterPro" id="IPR032710">
    <property type="entry name" value="NTF2-like_dom_sf"/>
</dbReference>
<sequence>MPASTDRHDLAVARYLEAWNAREPGERARAVAVAWAPQGGYTDPLADVRGHEGITAVVAAAQARFPGFVFRLTGAVDGHHDTARFSWELVREAGGTPSGEGSAPVAGSDVITLDAEGRIMSVLGFLDRVPAEA</sequence>
<organism evidence="2 3">
    <name type="scientific">Streptomyces regalis</name>
    <dbReference type="NCBI Taxonomy" id="68262"/>
    <lineage>
        <taxon>Bacteria</taxon>
        <taxon>Bacillati</taxon>
        <taxon>Actinomycetota</taxon>
        <taxon>Actinomycetes</taxon>
        <taxon>Kitasatosporales</taxon>
        <taxon>Streptomycetaceae</taxon>
        <taxon>Streptomyces</taxon>
    </lineage>
</organism>
<comment type="caution">
    <text evidence="2">The sequence shown here is derived from an EMBL/GenBank/DDBJ whole genome shotgun (WGS) entry which is preliminary data.</text>
</comment>
<dbReference type="OrthoDB" id="9808719at2"/>
<dbReference type="Gene3D" id="3.10.450.50">
    <property type="match status" value="1"/>
</dbReference>
<evidence type="ECO:0000259" key="1">
    <source>
        <dbReference type="Pfam" id="PF12680"/>
    </source>
</evidence>
<proteinExistence type="predicted"/>